<sequence length="65" mass="7438">MEIGEIDVVKLKDDREGTVLLVFPGPEYLIEFPDPEEEYVQETIKHHYHFQSPCCSGLSCNGVKK</sequence>
<evidence type="ECO:0000313" key="2">
    <source>
        <dbReference type="Proteomes" id="UP000217785"/>
    </source>
</evidence>
<dbReference type="Proteomes" id="UP000217785">
    <property type="component" value="Unassembled WGS sequence"/>
</dbReference>
<protein>
    <submittedName>
        <fullName evidence="1">Uncharacterized protein</fullName>
    </submittedName>
</protein>
<reference evidence="2" key="1">
    <citation type="submission" date="2017-07" db="EMBL/GenBank/DDBJ databases">
        <title>Draft genome sequence of Effusibacillus lacus strain skLN1.</title>
        <authorList>
            <person name="Watanabe M."/>
            <person name="Kojima H."/>
            <person name="Fukui M."/>
        </authorList>
    </citation>
    <scope>NUCLEOTIDE SEQUENCE [LARGE SCALE GENOMIC DNA]</scope>
    <source>
        <strain evidence="2">skLN1</strain>
    </source>
</reference>
<name>A0A292YKA3_9BACL</name>
<proteinExistence type="predicted"/>
<dbReference type="AlphaFoldDB" id="A0A292YKA3"/>
<evidence type="ECO:0000313" key="1">
    <source>
        <dbReference type="EMBL" id="GAX88915.1"/>
    </source>
</evidence>
<dbReference type="EMBL" id="BDUF01000011">
    <property type="protein sequence ID" value="GAX88915.1"/>
    <property type="molecule type" value="Genomic_DNA"/>
</dbReference>
<keyword evidence="2" id="KW-1185">Reference proteome</keyword>
<comment type="caution">
    <text evidence="1">The sequence shown here is derived from an EMBL/GenBank/DDBJ whole genome shotgun (WGS) entry which is preliminary data.</text>
</comment>
<accession>A0A292YKA3</accession>
<organism evidence="1 2">
    <name type="scientific">Effusibacillus lacus</name>
    <dbReference type="NCBI Taxonomy" id="1348429"/>
    <lineage>
        <taxon>Bacteria</taxon>
        <taxon>Bacillati</taxon>
        <taxon>Bacillota</taxon>
        <taxon>Bacilli</taxon>
        <taxon>Bacillales</taxon>
        <taxon>Alicyclobacillaceae</taxon>
        <taxon>Effusibacillus</taxon>
    </lineage>
</organism>
<gene>
    <name evidence="1" type="ORF">EFBL_0529</name>
</gene>